<dbReference type="Proteomes" id="UP000583800">
    <property type="component" value="Unassembled WGS sequence"/>
</dbReference>
<dbReference type="EMBL" id="JACHJB010000001">
    <property type="protein sequence ID" value="MBB6344213.1"/>
    <property type="molecule type" value="Genomic_DNA"/>
</dbReference>
<dbReference type="AlphaFoldDB" id="A0A7X0BX56"/>
<dbReference type="InterPro" id="IPR025683">
    <property type="entry name" value="Protein_beta"/>
</dbReference>
<sequence>MSVYAPILKGRLPSFLALENASEPVRCSIRPIIEVVPGDGDDDIKAVVRRLARQVRRHGLRDLDLAFDAAPLGQRFGGSASMEALHLLDAELGASHLAFRPVLHLDDDPHDLEEVRHLVGTHHLGVCLRVDEPYVYSLSDSRTLLEQLDAVGLPVDRADLVLDCGRLRDVREALAGLTGPLRHLRDHDWHSLTIAAGSFPGPEFFDGRPRERVLSIPRKEAALWTHVCRRWPGLGYGDYGVDHPGPPSDGLRPDPNLRYTSAGDWRFHRQPKDVKGGHGSFHRLCRSLLKSGDWPLEGPAFSWGDQQIALAACEAIGPGSGTQWKAYSMSHHFAVIVAVLDRVLPGTASAADVR</sequence>
<evidence type="ECO:0008006" key="3">
    <source>
        <dbReference type="Google" id="ProtNLM"/>
    </source>
</evidence>
<keyword evidence="2" id="KW-1185">Reference proteome</keyword>
<evidence type="ECO:0000313" key="2">
    <source>
        <dbReference type="Proteomes" id="UP000583800"/>
    </source>
</evidence>
<organism evidence="1 2">
    <name type="scientific">Nonomuraea muscovyensis</name>
    <dbReference type="NCBI Taxonomy" id="1124761"/>
    <lineage>
        <taxon>Bacteria</taxon>
        <taxon>Bacillati</taxon>
        <taxon>Actinomycetota</taxon>
        <taxon>Actinomycetes</taxon>
        <taxon>Streptosporangiales</taxon>
        <taxon>Streptosporangiaceae</taxon>
        <taxon>Nonomuraea</taxon>
    </lineage>
</organism>
<dbReference type="RefSeq" id="WP_185082373.1">
    <property type="nucleotide sequence ID" value="NZ_JACHJB010000001.1"/>
</dbReference>
<reference evidence="1 2" key="1">
    <citation type="submission" date="2020-08" db="EMBL/GenBank/DDBJ databases">
        <title>Sequencing the genomes of 1000 actinobacteria strains.</title>
        <authorList>
            <person name="Klenk H.-P."/>
        </authorList>
    </citation>
    <scope>NUCLEOTIDE SEQUENCE [LARGE SCALE GENOMIC DNA]</scope>
    <source>
        <strain evidence="1 2">DSM 45913</strain>
    </source>
</reference>
<gene>
    <name evidence="1" type="ORF">FHU36_000722</name>
</gene>
<accession>A0A7X0BX56</accession>
<protein>
    <recommendedName>
        <fullName evidence="3">T4 beta protein</fullName>
    </recommendedName>
</protein>
<dbReference type="Pfam" id="PF14350">
    <property type="entry name" value="Beta_protein"/>
    <property type="match status" value="1"/>
</dbReference>
<evidence type="ECO:0000313" key="1">
    <source>
        <dbReference type="EMBL" id="MBB6344213.1"/>
    </source>
</evidence>
<comment type="caution">
    <text evidence="1">The sequence shown here is derived from an EMBL/GenBank/DDBJ whole genome shotgun (WGS) entry which is preliminary data.</text>
</comment>
<name>A0A7X0BX56_9ACTN</name>
<proteinExistence type="predicted"/>